<reference evidence="1" key="2">
    <citation type="submission" date="2020-09" db="EMBL/GenBank/DDBJ databases">
        <authorList>
            <person name="Sun Q."/>
            <person name="Kim S."/>
        </authorList>
    </citation>
    <scope>NUCLEOTIDE SEQUENCE</scope>
    <source>
        <strain evidence="1">KCTC 42249</strain>
    </source>
</reference>
<evidence type="ECO:0000313" key="1">
    <source>
        <dbReference type="EMBL" id="GHD23905.1"/>
    </source>
</evidence>
<keyword evidence="2" id="KW-1185">Reference proteome</keyword>
<dbReference type="Proteomes" id="UP000630142">
    <property type="component" value="Unassembled WGS sequence"/>
</dbReference>
<comment type="caution">
    <text evidence="1">The sequence shown here is derived from an EMBL/GenBank/DDBJ whole genome shotgun (WGS) entry which is preliminary data.</text>
</comment>
<protein>
    <submittedName>
        <fullName evidence="1">Uncharacterized protein</fullName>
    </submittedName>
</protein>
<accession>A0A8J3DZE3</accession>
<proteinExistence type="predicted"/>
<dbReference type="EMBL" id="BMZQ01000006">
    <property type="protein sequence ID" value="GHD23905.1"/>
    <property type="molecule type" value="Genomic_DNA"/>
</dbReference>
<name>A0A8J3DZE3_9HYPH</name>
<dbReference type="AlphaFoldDB" id="A0A8J3DZE3"/>
<reference evidence="1" key="1">
    <citation type="journal article" date="2014" name="Int. J. Syst. Evol. Microbiol.">
        <title>Complete genome sequence of Corynebacterium casei LMG S-19264T (=DSM 44701T), isolated from a smear-ripened cheese.</title>
        <authorList>
            <consortium name="US DOE Joint Genome Institute (JGI-PGF)"/>
            <person name="Walter F."/>
            <person name="Albersmeier A."/>
            <person name="Kalinowski J."/>
            <person name="Ruckert C."/>
        </authorList>
    </citation>
    <scope>NUCLEOTIDE SEQUENCE</scope>
    <source>
        <strain evidence="1">KCTC 42249</strain>
    </source>
</reference>
<organism evidence="1 2">
    <name type="scientific">Tianweitania populi</name>
    <dbReference type="NCBI Taxonomy" id="1607949"/>
    <lineage>
        <taxon>Bacteria</taxon>
        <taxon>Pseudomonadati</taxon>
        <taxon>Pseudomonadota</taxon>
        <taxon>Alphaproteobacteria</taxon>
        <taxon>Hyphomicrobiales</taxon>
        <taxon>Phyllobacteriaceae</taxon>
        <taxon>Tianweitania</taxon>
    </lineage>
</organism>
<sequence>MDEFSERSMVKRQRLGVEIRLAPVKRVLPDKPERIAKEAI</sequence>
<gene>
    <name evidence="1" type="ORF">GCM10016234_39550</name>
</gene>
<evidence type="ECO:0000313" key="2">
    <source>
        <dbReference type="Proteomes" id="UP000630142"/>
    </source>
</evidence>